<reference evidence="1 2" key="1">
    <citation type="submission" date="2015-05" db="EMBL/GenBank/DDBJ databases">
        <title>Draft genome sequence of Microvirga vignae strain BR3299, a novel nitrogen fixing bacteria isolated from Brazil semi-aired region.</title>
        <authorList>
            <person name="Zilli J.E."/>
            <person name="Passos S.R."/>
            <person name="Leite J."/>
            <person name="Baldani J.I."/>
            <person name="Xavier G.R."/>
            <person name="Rumjaneck N.G."/>
            <person name="Simoes-Araujo J.L."/>
        </authorList>
    </citation>
    <scope>NUCLEOTIDE SEQUENCE [LARGE SCALE GENOMIC DNA]</scope>
    <source>
        <strain evidence="1 2">BR3299</strain>
    </source>
</reference>
<accession>A0A0H1R6W3</accession>
<dbReference type="Proteomes" id="UP000035489">
    <property type="component" value="Unassembled WGS sequence"/>
</dbReference>
<dbReference type="STRING" id="1225564.AA309_22720"/>
<keyword evidence="2" id="KW-1185">Reference proteome</keyword>
<sequence>MTDDEFRQVVAEMLRGVARVLMEGASRISLDTTNRPEEAVDLVAQPHSRASPDEVLKALKKTTHSSWTMLSKGLRDLAGLPVEHSTENVANSSRSFARRAVAATGLSAEELLDLLAKKRWA</sequence>
<dbReference type="PATRIC" id="fig|1225564.3.peg.5928"/>
<comment type="caution">
    <text evidence="1">The sequence shown here is derived from an EMBL/GenBank/DDBJ whole genome shotgun (WGS) entry which is preliminary data.</text>
</comment>
<dbReference type="RefSeq" id="WP_047191307.1">
    <property type="nucleotide sequence ID" value="NZ_LCYG01000062.1"/>
</dbReference>
<organism evidence="1 2">
    <name type="scientific">Microvirga vignae</name>
    <dbReference type="NCBI Taxonomy" id="1225564"/>
    <lineage>
        <taxon>Bacteria</taxon>
        <taxon>Pseudomonadati</taxon>
        <taxon>Pseudomonadota</taxon>
        <taxon>Alphaproteobacteria</taxon>
        <taxon>Hyphomicrobiales</taxon>
        <taxon>Methylobacteriaceae</taxon>
        <taxon>Microvirga</taxon>
    </lineage>
</organism>
<name>A0A0H1R6W3_9HYPH</name>
<evidence type="ECO:0000313" key="2">
    <source>
        <dbReference type="Proteomes" id="UP000035489"/>
    </source>
</evidence>
<gene>
    <name evidence="1" type="ORF">AA309_22720</name>
</gene>
<dbReference type="EMBL" id="LCYG01000062">
    <property type="protein sequence ID" value="KLK90995.1"/>
    <property type="molecule type" value="Genomic_DNA"/>
</dbReference>
<proteinExistence type="predicted"/>
<evidence type="ECO:0000313" key="1">
    <source>
        <dbReference type="EMBL" id="KLK90995.1"/>
    </source>
</evidence>
<protein>
    <submittedName>
        <fullName evidence="1">Uncharacterized protein</fullName>
    </submittedName>
</protein>
<dbReference type="AlphaFoldDB" id="A0A0H1R6W3"/>